<dbReference type="Proteomes" id="UP000314987">
    <property type="component" value="Unassembled WGS sequence"/>
</dbReference>
<dbReference type="GO" id="GO:0032456">
    <property type="term" value="P:endocytic recycling"/>
    <property type="evidence" value="ECO:0007669"/>
    <property type="project" value="InterPro"/>
</dbReference>
<dbReference type="GO" id="GO:1990745">
    <property type="term" value="C:EARP complex"/>
    <property type="evidence" value="ECO:0007669"/>
    <property type="project" value="InterPro"/>
</dbReference>
<accession>A0A4X2LE83</accession>
<name>A0A4X2LE83_VOMUR</name>
<evidence type="ECO:0000313" key="3">
    <source>
        <dbReference type="Proteomes" id="UP000314987"/>
    </source>
</evidence>
<dbReference type="Ensembl" id="ENSVURT00010022838.1">
    <property type="protein sequence ID" value="ENSVURP00010020055.1"/>
    <property type="gene ID" value="ENSVURG00010015352.1"/>
</dbReference>
<evidence type="ECO:0000259" key="1">
    <source>
        <dbReference type="Pfam" id="PF10474"/>
    </source>
</evidence>
<sequence length="171" mass="20398">MLLLMTSVKWDVREIMSQHNVYVDTLLKEFEQFNRRLTEVSKRVRIPLPVSNILWEHCIRLANRTIVEGYANVKKCSNEGRALMQLDFQQFLMKLEKLTDIRPIPDKEFVETYIKAYYLTENDMERWIKEHREYSSKQLTNLVNVCLGSHINKKARQKLLAAIDDIDRPKR</sequence>
<gene>
    <name evidence="2" type="primary">LOC114048592</name>
</gene>
<dbReference type="GO" id="GO:0042147">
    <property type="term" value="P:retrograde transport, endosome to Golgi"/>
    <property type="evidence" value="ECO:0007669"/>
    <property type="project" value="InterPro"/>
</dbReference>
<dbReference type="PANTHER" id="PTHR13258:SF0">
    <property type="entry name" value="SYNDETIN"/>
    <property type="match status" value="1"/>
</dbReference>
<dbReference type="GO" id="GO:0000149">
    <property type="term" value="F:SNARE binding"/>
    <property type="evidence" value="ECO:0007669"/>
    <property type="project" value="TreeGrafter"/>
</dbReference>
<organism evidence="2 3">
    <name type="scientific">Vombatus ursinus</name>
    <name type="common">Common wombat</name>
    <dbReference type="NCBI Taxonomy" id="29139"/>
    <lineage>
        <taxon>Eukaryota</taxon>
        <taxon>Metazoa</taxon>
        <taxon>Chordata</taxon>
        <taxon>Craniata</taxon>
        <taxon>Vertebrata</taxon>
        <taxon>Euteleostomi</taxon>
        <taxon>Mammalia</taxon>
        <taxon>Metatheria</taxon>
        <taxon>Diprotodontia</taxon>
        <taxon>Vombatidae</taxon>
        <taxon>Vombatus</taxon>
    </lineage>
</organism>
<dbReference type="GO" id="GO:0005829">
    <property type="term" value="C:cytosol"/>
    <property type="evidence" value="ECO:0007669"/>
    <property type="project" value="GOC"/>
</dbReference>
<dbReference type="Pfam" id="PF10474">
    <property type="entry name" value="Syndetin_C"/>
    <property type="match status" value="1"/>
</dbReference>
<dbReference type="GeneTree" id="ENSGT00390000003442"/>
<dbReference type="PANTHER" id="PTHR13258">
    <property type="entry name" value="SYNDETIN"/>
    <property type="match status" value="1"/>
</dbReference>
<dbReference type="STRING" id="29139.ENSVURP00010020055"/>
<dbReference type="AlphaFoldDB" id="A0A4X2LE83"/>
<dbReference type="OMA" id="WENIAHI"/>
<dbReference type="InterPro" id="IPR019514">
    <property type="entry name" value="Syndetin_C"/>
</dbReference>
<reference evidence="2" key="3">
    <citation type="submission" date="2025-09" db="UniProtKB">
        <authorList>
            <consortium name="Ensembl"/>
        </authorList>
    </citation>
    <scope>IDENTIFICATION</scope>
</reference>
<protein>
    <recommendedName>
        <fullName evidence="1">Syndetin C-terminal domain-containing protein</fullName>
    </recommendedName>
</protein>
<keyword evidence="3" id="KW-1185">Reference proteome</keyword>
<evidence type="ECO:0000313" key="2">
    <source>
        <dbReference type="Ensembl" id="ENSVURP00010020055.1"/>
    </source>
</evidence>
<dbReference type="InterPro" id="IPR040047">
    <property type="entry name" value="VPS50"/>
</dbReference>
<reference evidence="3" key="1">
    <citation type="submission" date="2018-12" db="EMBL/GenBank/DDBJ databases">
        <authorList>
            <person name="Yazar S."/>
        </authorList>
    </citation>
    <scope>NUCLEOTIDE SEQUENCE [LARGE SCALE GENOMIC DNA]</scope>
</reference>
<feature type="domain" description="Syndetin C-terminal" evidence="1">
    <location>
        <begin position="2"/>
        <end position="164"/>
    </location>
</feature>
<reference evidence="2" key="2">
    <citation type="submission" date="2025-08" db="UniProtKB">
        <authorList>
            <consortium name="Ensembl"/>
        </authorList>
    </citation>
    <scope>IDENTIFICATION</scope>
</reference>
<proteinExistence type="predicted"/>